<dbReference type="OrthoDB" id="18006at2157"/>
<reference evidence="7 8" key="1">
    <citation type="journal article" date="2019" name="Int. J. Syst. Evol. Microbiol.">
        <title>The Global Catalogue of Microorganisms (GCM) 10K type strain sequencing project: providing services to taxonomists for standard genome sequencing and annotation.</title>
        <authorList>
            <consortium name="The Broad Institute Genomics Platform"/>
            <consortium name="The Broad Institute Genome Sequencing Center for Infectious Disease"/>
            <person name="Wu L."/>
            <person name="Ma J."/>
        </authorList>
    </citation>
    <scope>NUCLEOTIDE SEQUENCE [LARGE SCALE GENOMIC DNA]</scope>
    <source>
        <strain evidence="7 8">JCM 19585</strain>
    </source>
</reference>
<protein>
    <recommendedName>
        <fullName evidence="9">Multisubunit sodium/proton antiporter, MrpC subunit</fullName>
    </recommendedName>
</protein>
<dbReference type="PANTHER" id="PTHR34583:SF2">
    <property type="entry name" value="ANTIPORTER SUBUNIT MNHC2-RELATED"/>
    <property type="match status" value="1"/>
</dbReference>
<dbReference type="InterPro" id="IPR039428">
    <property type="entry name" value="NUOK/Mnh_C1-like"/>
</dbReference>
<evidence type="ECO:0000256" key="4">
    <source>
        <dbReference type="ARBA" id="ARBA00022989"/>
    </source>
</evidence>
<comment type="caution">
    <text evidence="7">The sequence shown here is derived from an EMBL/GenBank/DDBJ whole genome shotgun (WGS) entry which is preliminary data.</text>
</comment>
<accession>A0A830EUX8</accession>
<name>A0A830EUX8_9EURY</name>
<dbReference type="Pfam" id="PF00420">
    <property type="entry name" value="Oxidored_q2"/>
    <property type="match status" value="1"/>
</dbReference>
<evidence type="ECO:0000256" key="1">
    <source>
        <dbReference type="ARBA" id="ARBA00004651"/>
    </source>
</evidence>
<dbReference type="AlphaFoldDB" id="A0A830EUX8"/>
<evidence type="ECO:0000256" key="2">
    <source>
        <dbReference type="ARBA" id="ARBA00022475"/>
    </source>
</evidence>
<evidence type="ECO:0000256" key="6">
    <source>
        <dbReference type="SAM" id="Phobius"/>
    </source>
</evidence>
<gene>
    <name evidence="7" type="ORF">GCM10009037_15650</name>
</gene>
<proteinExistence type="predicted"/>
<evidence type="ECO:0000256" key="5">
    <source>
        <dbReference type="ARBA" id="ARBA00023136"/>
    </source>
</evidence>
<evidence type="ECO:0000256" key="3">
    <source>
        <dbReference type="ARBA" id="ARBA00022692"/>
    </source>
</evidence>
<evidence type="ECO:0000313" key="7">
    <source>
        <dbReference type="EMBL" id="GGL32859.1"/>
    </source>
</evidence>
<dbReference type="InterPro" id="IPR050601">
    <property type="entry name" value="CPA3_antiporter_subunitC"/>
</dbReference>
<dbReference type="PANTHER" id="PTHR34583">
    <property type="entry name" value="ANTIPORTER SUBUNIT MNHC2-RELATED"/>
    <property type="match status" value="1"/>
</dbReference>
<dbReference type="GO" id="GO:0005886">
    <property type="term" value="C:plasma membrane"/>
    <property type="evidence" value="ECO:0007669"/>
    <property type="project" value="UniProtKB-SubCell"/>
</dbReference>
<keyword evidence="3 6" id="KW-0812">Transmembrane</keyword>
<evidence type="ECO:0008006" key="9">
    <source>
        <dbReference type="Google" id="ProtNLM"/>
    </source>
</evidence>
<dbReference type="Gene3D" id="1.10.287.3510">
    <property type="match status" value="1"/>
</dbReference>
<evidence type="ECO:0000313" key="8">
    <source>
        <dbReference type="Proteomes" id="UP000628840"/>
    </source>
</evidence>
<organism evidence="7 8">
    <name type="scientific">Halarchaeum grantii</name>
    <dbReference type="NCBI Taxonomy" id="1193105"/>
    <lineage>
        <taxon>Archaea</taxon>
        <taxon>Methanobacteriati</taxon>
        <taxon>Methanobacteriota</taxon>
        <taxon>Stenosarchaea group</taxon>
        <taxon>Halobacteria</taxon>
        <taxon>Halobacteriales</taxon>
        <taxon>Halobacteriaceae</taxon>
    </lineage>
</organism>
<dbReference type="Proteomes" id="UP000628840">
    <property type="component" value="Unassembled WGS sequence"/>
</dbReference>
<keyword evidence="2" id="KW-1003">Cell membrane</keyword>
<sequence length="134" mass="13508">MSGAVIAATGSGTGTGMAGTSGSPVEVVLAVALGVLFAVGTFLVLRRDLVRVVFGVLILSQATNVYLVTMGGIGGIAPIIGHEEGAVTDPLVQALVLTAVVIGFATTALLLVLVYRTYEEHGSIDLEDIGGAVR</sequence>
<keyword evidence="4 6" id="KW-1133">Transmembrane helix</keyword>
<feature type="transmembrane region" description="Helical" evidence="6">
    <location>
        <begin position="92"/>
        <end position="115"/>
    </location>
</feature>
<keyword evidence="8" id="KW-1185">Reference proteome</keyword>
<feature type="transmembrane region" description="Helical" evidence="6">
    <location>
        <begin position="27"/>
        <end position="45"/>
    </location>
</feature>
<dbReference type="EMBL" id="BMPF01000002">
    <property type="protein sequence ID" value="GGL32859.1"/>
    <property type="molecule type" value="Genomic_DNA"/>
</dbReference>
<keyword evidence="5 6" id="KW-0472">Membrane</keyword>
<feature type="transmembrane region" description="Helical" evidence="6">
    <location>
        <begin position="52"/>
        <end position="80"/>
    </location>
</feature>
<comment type="subcellular location">
    <subcellularLocation>
        <location evidence="1">Cell membrane</location>
        <topology evidence="1">Multi-pass membrane protein</topology>
    </subcellularLocation>
</comment>